<evidence type="ECO:0000256" key="1">
    <source>
        <dbReference type="SAM" id="Phobius"/>
    </source>
</evidence>
<protein>
    <recommendedName>
        <fullName evidence="4">Transmembrane protein</fullName>
    </recommendedName>
</protein>
<proteinExistence type="predicted"/>
<sequence>MAAWGMSEEKKIPATMNSLENIPVNLNSQNTKKAKSHPANAVFEKPMFSDIEIGQDVVIDIPSETISEPRNSDADEIHPILILSPKELRMHAPYMSYQRSDAGNSSTFPEQSPSMHGFGKCMDFMFPLFFISHLLAAIFLFLVAKMGIRSLLLPTIVLSSISLLSCLIRLSSMIIMAFI</sequence>
<keyword evidence="1" id="KW-1133">Transmembrane helix</keyword>
<feature type="transmembrane region" description="Helical" evidence="1">
    <location>
        <begin position="124"/>
        <end position="144"/>
    </location>
</feature>
<evidence type="ECO:0000313" key="2">
    <source>
        <dbReference type="EMBL" id="GFQ86253.1"/>
    </source>
</evidence>
<dbReference type="Proteomes" id="UP000887116">
    <property type="component" value="Unassembled WGS sequence"/>
</dbReference>
<organism evidence="2 3">
    <name type="scientific">Trichonephila clavata</name>
    <name type="common">Joro spider</name>
    <name type="synonym">Nephila clavata</name>
    <dbReference type="NCBI Taxonomy" id="2740835"/>
    <lineage>
        <taxon>Eukaryota</taxon>
        <taxon>Metazoa</taxon>
        <taxon>Ecdysozoa</taxon>
        <taxon>Arthropoda</taxon>
        <taxon>Chelicerata</taxon>
        <taxon>Arachnida</taxon>
        <taxon>Araneae</taxon>
        <taxon>Araneomorphae</taxon>
        <taxon>Entelegynae</taxon>
        <taxon>Araneoidea</taxon>
        <taxon>Nephilidae</taxon>
        <taxon>Trichonephila</taxon>
    </lineage>
</organism>
<dbReference type="AlphaFoldDB" id="A0A8X6KXS6"/>
<comment type="caution">
    <text evidence="2">The sequence shown here is derived from an EMBL/GenBank/DDBJ whole genome shotgun (WGS) entry which is preliminary data.</text>
</comment>
<accession>A0A8X6KXS6</accession>
<feature type="transmembrane region" description="Helical" evidence="1">
    <location>
        <begin position="156"/>
        <end position="178"/>
    </location>
</feature>
<evidence type="ECO:0008006" key="4">
    <source>
        <dbReference type="Google" id="ProtNLM"/>
    </source>
</evidence>
<keyword evidence="3" id="KW-1185">Reference proteome</keyword>
<reference evidence="2" key="1">
    <citation type="submission" date="2020-07" db="EMBL/GenBank/DDBJ databases">
        <title>Multicomponent nature underlies the extraordinary mechanical properties of spider dragline silk.</title>
        <authorList>
            <person name="Kono N."/>
            <person name="Nakamura H."/>
            <person name="Mori M."/>
            <person name="Yoshida Y."/>
            <person name="Ohtoshi R."/>
            <person name="Malay A.D."/>
            <person name="Moran D.A.P."/>
            <person name="Tomita M."/>
            <person name="Numata K."/>
            <person name="Arakawa K."/>
        </authorList>
    </citation>
    <scope>NUCLEOTIDE SEQUENCE</scope>
</reference>
<gene>
    <name evidence="2" type="ORF">TNCT_567941</name>
</gene>
<evidence type="ECO:0000313" key="3">
    <source>
        <dbReference type="Proteomes" id="UP000887116"/>
    </source>
</evidence>
<keyword evidence="1" id="KW-0812">Transmembrane</keyword>
<keyword evidence="1" id="KW-0472">Membrane</keyword>
<name>A0A8X6KXS6_TRICU</name>
<dbReference type="EMBL" id="BMAO01013094">
    <property type="protein sequence ID" value="GFQ86253.1"/>
    <property type="molecule type" value="Genomic_DNA"/>
</dbReference>